<dbReference type="InterPro" id="IPR027417">
    <property type="entry name" value="P-loop_NTPase"/>
</dbReference>
<dbReference type="AlphaFoldDB" id="H0UIS0"/>
<keyword evidence="3" id="KW-0067">ATP-binding</keyword>
<reference evidence="7 8" key="1">
    <citation type="submission" date="2011-11" db="EMBL/GenBank/DDBJ databases">
        <title>The Noncontiguous Finished genome of Jonquetella anthropi DSM 22815.</title>
        <authorList>
            <consortium name="US DOE Joint Genome Institute (JGI-PGF)"/>
            <person name="Lucas S."/>
            <person name="Copeland A."/>
            <person name="Lapidus A."/>
            <person name="Glavina del Rio T."/>
            <person name="Dalin E."/>
            <person name="Tice H."/>
            <person name="Bruce D."/>
            <person name="Goodwin L."/>
            <person name="Pitluck S."/>
            <person name="Peters L."/>
            <person name="Mikhailova N."/>
            <person name="Held B."/>
            <person name="Kyrpides N."/>
            <person name="Mavromatis K."/>
            <person name="Ivanova N."/>
            <person name="Markowitz V."/>
            <person name="Cheng J.-F."/>
            <person name="Hugenholtz P."/>
            <person name="Woyke T."/>
            <person name="Wu D."/>
            <person name="Gronow S."/>
            <person name="Wellnitz S."/>
            <person name="Brambilla E."/>
            <person name="Klenk H.-P."/>
            <person name="Eisen J.A."/>
        </authorList>
    </citation>
    <scope>NUCLEOTIDE SEQUENCE [LARGE SCALE GENOMIC DNA]</scope>
    <source>
        <strain evidence="7 8">DSM 22815</strain>
    </source>
</reference>
<proteinExistence type="predicted"/>
<dbReference type="InterPro" id="IPR032781">
    <property type="entry name" value="ABC_tran_Xtn"/>
</dbReference>
<dbReference type="OrthoDB" id="9801441at2"/>
<dbReference type="GO" id="GO:0005524">
    <property type="term" value="F:ATP binding"/>
    <property type="evidence" value="ECO:0007669"/>
    <property type="project" value="UniProtKB-KW"/>
</dbReference>
<dbReference type="PROSITE" id="PS50893">
    <property type="entry name" value="ABC_TRANSPORTER_2"/>
    <property type="match status" value="2"/>
</dbReference>
<dbReference type="eggNOG" id="COG0488">
    <property type="taxonomic scope" value="Bacteria"/>
</dbReference>
<protein>
    <submittedName>
        <fullName evidence="7">ATPase component of ABC transporters with duplicated ATPase domain</fullName>
    </submittedName>
</protein>
<evidence type="ECO:0000256" key="5">
    <source>
        <dbReference type="SAM" id="MobiDB-lite"/>
    </source>
</evidence>
<dbReference type="InterPro" id="IPR003439">
    <property type="entry name" value="ABC_transporter-like_ATP-bd"/>
</dbReference>
<dbReference type="SUPFAM" id="SSF52540">
    <property type="entry name" value="P-loop containing nucleoside triphosphate hydrolases"/>
    <property type="match status" value="2"/>
</dbReference>
<dbReference type="SMART" id="SM00382">
    <property type="entry name" value="AAA"/>
    <property type="match status" value="2"/>
</dbReference>
<dbReference type="PANTHER" id="PTHR42855">
    <property type="entry name" value="ABC TRANSPORTER ATP-BINDING SUBUNIT"/>
    <property type="match status" value="1"/>
</dbReference>
<dbReference type="GO" id="GO:0003677">
    <property type="term" value="F:DNA binding"/>
    <property type="evidence" value="ECO:0007669"/>
    <property type="project" value="InterPro"/>
</dbReference>
<dbReference type="Gene3D" id="1.10.287.380">
    <property type="entry name" value="Valyl-tRNA synthetase, C-terminal domain"/>
    <property type="match status" value="1"/>
</dbReference>
<evidence type="ECO:0000256" key="3">
    <source>
        <dbReference type="ARBA" id="ARBA00022840"/>
    </source>
</evidence>
<dbReference type="Gene3D" id="3.40.50.300">
    <property type="entry name" value="P-loop containing nucleotide triphosphate hydrolases"/>
    <property type="match status" value="2"/>
</dbReference>
<dbReference type="GO" id="GO:0016887">
    <property type="term" value="F:ATP hydrolysis activity"/>
    <property type="evidence" value="ECO:0007669"/>
    <property type="project" value="InterPro"/>
</dbReference>
<dbReference type="InterPro" id="IPR003593">
    <property type="entry name" value="AAA+_ATPase"/>
</dbReference>
<keyword evidence="1" id="KW-0677">Repeat</keyword>
<name>H0UIS0_9BACT</name>
<accession>H0UIS0</accession>
<dbReference type="FunFam" id="3.40.50.300:FF:000309">
    <property type="entry name" value="ABC transporter ATP-binding protein"/>
    <property type="match status" value="1"/>
</dbReference>
<dbReference type="HOGENOM" id="CLU_000604_36_0_0"/>
<sequence>MIQVVDLCLTLPGGRRLFDGLNWQVPDGARTALVGANGVGKTTLLRTIVGQVSADSGEIRISPSGATVGYLPQDLAELPPIPLMEYLKERTGLTEAADRLKDAEARMGASAGPDDLNRHARLQAQYERLGGYEFESMAAKTLGGLGFRPGDAGKRCSDFSGGWKMRISLAALLLCRPDHMLLDEPTNHLDTESMEWLESWLSGYDGTMVAISHDRFFMDKIVTSVAHLENGRLTCTRGNFSDYLAISEAQAELLAKQAKRQRAEMEHLQSYVERFRYKASKATQAQSRIKRLEQMEPVQTVQKERTVSMRFPDCRQSGRVVLKAENLAKEYDEPVFSGLTFEILRGEKVALVGVNGAGKSTLSRLLAGVEKPSGGSVTLGHGVEAAYFSQSSSENLCYENTVWQEAVSQSPDWTQGQRHGLLGCFLFGPDDLEKRVAVLSGGEKSRLALAKILMKPSNFLILDEPTNHLDMATRELFQQAVLAYSGTLLIVSHDRYFLNLLADRVLEIRDHRLFDYQGNYSWYIAARERQMAAAEASSPAESAADRNDRRARRREEGERRNEIYRRKKEYAAQLAELEKDIAADEALIAELDGQLCDPSVIASGTKLESAMIGRAQAVSRLEERMSRWESLMEIIGAIEAGKDPAQEERQ</sequence>
<feature type="domain" description="ABC transporter" evidence="6">
    <location>
        <begin position="2"/>
        <end position="255"/>
    </location>
</feature>
<keyword evidence="8" id="KW-1185">Reference proteome</keyword>
<dbReference type="InterPro" id="IPR051309">
    <property type="entry name" value="ABCF_ATPase"/>
</dbReference>
<dbReference type="EMBL" id="CM001376">
    <property type="protein sequence ID" value="EHM12714.1"/>
    <property type="molecule type" value="Genomic_DNA"/>
</dbReference>
<organism evidence="7 8">
    <name type="scientific">Jonquetella anthropi DSM 22815</name>
    <dbReference type="NCBI Taxonomy" id="885272"/>
    <lineage>
        <taxon>Bacteria</taxon>
        <taxon>Thermotogati</taxon>
        <taxon>Synergistota</taxon>
        <taxon>Synergistia</taxon>
        <taxon>Synergistales</taxon>
        <taxon>Dethiosulfovibrionaceae</taxon>
        <taxon>Jonquetella</taxon>
    </lineage>
</organism>
<feature type="domain" description="ABC transporter" evidence="6">
    <location>
        <begin position="309"/>
        <end position="542"/>
    </location>
</feature>
<dbReference type="PROSITE" id="PS00211">
    <property type="entry name" value="ABC_TRANSPORTER_1"/>
    <property type="match status" value="2"/>
</dbReference>
<gene>
    <name evidence="7" type="ORF">JonanDRAFT_0295</name>
</gene>
<feature type="region of interest" description="Disordered" evidence="5">
    <location>
        <begin position="535"/>
        <end position="558"/>
    </location>
</feature>
<feature type="coiled-coil region" evidence="4">
    <location>
        <begin position="560"/>
        <end position="594"/>
    </location>
</feature>
<dbReference type="Pfam" id="PF00005">
    <property type="entry name" value="ABC_tran"/>
    <property type="match status" value="2"/>
</dbReference>
<dbReference type="PANTHER" id="PTHR42855:SF2">
    <property type="entry name" value="DRUG RESISTANCE ABC TRANSPORTER,ATP-BINDING PROTEIN"/>
    <property type="match status" value="1"/>
</dbReference>
<dbReference type="RefSeq" id="WP_008520116.1">
    <property type="nucleotide sequence ID" value="NZ_CM001376.1"/>
</dbReference>
<evidence type="ECO:0000256" key="2">
    <source>
        <dbReference type="ARBA" id="ARBA00022741"/>
    </source>
</evidence>
<keyword evidence="2" id="KW-0547">Nucleotide-binding</keyword>
<feature type="compositionally biased region" description="Basic and acidic residues" evidence="5">
    <location>
        <begin position="543"/>
        <end position="558"/>
    </location>
</feature>
<evidence type="ECO:0000256" key="4">
    <source>
        <dbReference type="SAM" id="Coils"/>
    </source>
</evidence>
<evidence type="ECO:0000313" key="7">
    <source>
        <dbReference type="EMBL" id="EHM12714.1"/>
    </source>
</evidence>
<evidence type="ECO:0000313" key="8">
    <source>
        <dbReference type="Proteomes" id="UP000003806"/>
    </source>
</evidence>
<evidence type="ECO:0000256" key="1">
    <source>
        <dbReference type="ARBA" id="ARBA00022737"/>
    </source>
</evidence>
<dbReference type="Pfam" id="PF16326">
    <property type="entry name" value="ABC_tran_CTD"/>
    <property type="match status" value="1"/>
</dbReference>
<dbReference type="InterPro" id="IPR037118">
    <property type="entry name" value="Val-tRNA_synth_C_sf"/>
</dbReference>
<dbReference type="InterPro" id="IPR017871">
    <property type="entry name" value="ABC_transporter-like_CS"/>
</dbReference>
<dbReference type="CDD" id="cd03221">
    <property type="entry name" value="ABCF_EF-3"/>
    <property type="match status" value="2"/>
</dbReference>
<dbReference type="STRING" id="885272.JonanDRAFT_0295"/>
<keyword evidence="4" id="KW-0175">Coiled coil</keyword>
<evidence type="ECO:0000259" key="6">
    <source>
        <dbReference type="PROSITE" id="PS50893"/>
    </source>
</evidence>
<dbReference type="InterPro" id="IPR032524">
    <property type="entry name" value="ABC_tran_C"/>
</dbReference>
<dbReference type="Proteomes" id="UP000003806">
    <property type="component" value="Chromosome"/>
</dbReference>
<dbReference type="FunFam" id="3.40.50.300:FF:000011">
    <property type="entry name" value="Putative ABC transporter ATP-binding component"/>
    <property type="match status" value="1"/>
</dbReference>
<dbReference type="Pfam" id="PF12848">
    <property type="entry name" value="ABC_tran_Xtn"/>
    <property type="match status" value="1"/>
</dbReference>